<dbReference type="AlphaFoldDB" id="A0A1F4XK54"/>
<dbReference type="InterPro" id="IPR052395">
    <property type="entry name" value="ET_Ferredoxin"/>
</dbReference>
<dbReference type="PANTHER" id="PTHR39163">
    <property type="entry name" value="FERREDOXIN"/>
    <property type="match status" value="1"/>
</dbReference>
<sequence>MSKIPYVDATCIGCNICPNVAPHTFEMYETDDGLKSKVTDPHGDDKKAIQEAIDICPVMAIHWQEIEEKVNKK</sequence>
<dbReference type="Gene3D" id="3.30.70.20">
    <property type="match status" value="1"/>
</dbReference>
<dbReference type="STRING" id="1817814.A2V81_00025"/>
<protein>
    <recommendedName>
        <fullName evidence="2">4Fe-4S ferredoxin-type domain-containing protein</fullName>
    </recommendedName>
</protein>
<dbReference type="SUPFAM" id="SSF54862">
    <property type="entry name" value="4Fe-4S ferredoxins"/>
    <property type="match status" value="1"/>
</dbReference>
<evidence type="ECO:0000259" key="2">
    <source>
        <dbReference type="PROSITE" id="PS51379"/>
    </source>
</evidence>
<dbReference type="PROSITE" id="PS51379">
    <property type="entry name" value="4FE4S_FER_2"/>
    <property type="match status" value="1"/>
</dbReference>
<name>A0A1F4XK54_9BACT</name>
<accession>A0A1F4XK54</accession>
<evidence type="ECO:0000256" key="1">
    <source>
        <dbReference type="ARBA" id="ARBA00001966"/>
    </source>
</evidence>
<comment type="cofactor">
    <cofactor evidence="1">
        <name>[4Fe-4S] cluster</name>
        <dbReference type="ChEBI" id="CHEBI:49883"/>
    </cofactor>
</comment>
<feature type="domain" description="4Fe-4S ferredoxin-type" evidence="2">
    <location>
        <begin position="3"/>
        <end position="33"/>
    </location>
</feature>
<gene>
    <name evidence="3" type="ORF">A2V81_00025</name>
</gene>
<evidence type="ECO:0000313" key="3">
    <source>
        <dbReference type="EMBL" id="OGC81998.1"/>
    </source>
</evidence>
<comment type="caution">
    <text evidence="3">The sequence shown here is derived from an EMBL/GenBank/DDBJ whole genome shotgun (WGS) entry which is preliminary data.</text>
</comment>
<dbReference type="Pfam" id="PF13370">
    <property type="entry name" value="Fer4_13"/>
    <property type="match status" value="1"/>
</dbReference>
<reference evidence="3 4" key="1">
    <citation type="journal article" date="2016" name="Nat. Commun.">
        <title>Thousands of microbial genomes shed light on interconnected biogeochemical processes in an aquifer system.</title>
        <authorList>
            <person name="Anantharaman K."/>
            <person name="Brown C.T."/>
            <person name="Hug L.A."/>
            <person name="Sharon I."/>
            <person name="Castelle C.J."/>
            <person name="Probst A.J."/>
            <person name="Thomas B.C."/>
            <person name="Singh A."/>
            <person name="Wilkins M.J."/>
            <person name="Karaoz U."/>
            <person name="Brodie E.L."/>
            <person name="Williams K.H."/>
            <person name="Hubbard S.S."/>
            <person name="Banfield J.F."/>
        </authorList>
    </citation>
    <scope>NUCLEOTIDE SEQUENCE [LARGE SCALE GENOMIC DNA]</scope>
</reference>
<dbReference type="InterPro" id="IPR017896">
    <property type="entry name" value="4Fe4S_Fe-S-bd"/>
</dbReference>
<dbReference type="Proteomes" id="UP000177614">
    <property type="component" value="Unassembled WGS sequence"/>
</dbReference>
<dbReference type="EMBL" id="MEWR01000013">
    <property type="protein sequence ID" value="OGC81998.1"/>
    <property type="molecule type" value="Genomic_DNA"/>
</dbReference>
<evidence type="ECO:0000313" key="4">
    <source>
        <dbReference type="Proteomes" id="UP000177614"/>
    </source>
</evidence>
<proteinExistence type="predicted"/>
<dbReference type="PANTHER" id="PTHR39163:SF1">
    <property type="entry name" value="FERREDOXIN"/>
    <property type="match status" value="1"/>
</dbReference>
<organism evidence="3 4">
    <name type="scientific">Candidatus Abawacabacteria bacterium RBG_16_42_10</name>
    <dbReference type="NCBI Taxonomy" id="1817814"/>
    <lineage>
        <taxon>Bacteria</taxon>
        <taxon>Candidatus Abawacaibacteriota</taxon>
    </lineage>
</organism>